<dbReference type="AlphaFoldDB" id="A0A9J6H2D8"/>
<dbReference type="PANTHER" id="PTHR21439">
    <property type="entry name" value="OXIDORED-NITRO DOMAIN-CONTAINING PROTEIN"/>
    <property type="match status" value="1"/>
</dbReference>
<evidence type="ECO:0000256" key="1">
    <source>
        <dbReference type="SAM" id="MobiDB-lite"/>
    </source>
</evidence>
<dbReference type="GO" id="GO:0005737">
    <property type="term" value="C:cytoplasm"/>
    <property type="evidence" value="ECO:0007669"/>
    <property type="project" value="TreeGrafter"/>
</dbReference>
<gene>
    <name evidence="2" type="ORF">HPB48_003169</name>
</gene>
<evidence type="ECO:0000313" key="3">
    <source>
        <dbReference type="Proteomes" id="UP000821853"/>
    </source>
</evidence>
<feature type="compositionally biased region" description="Low complexity" evidence="1">
    <location>
        <begin position="177"/>
        <end position="202"/>
    </location>
</feature>
<dbReference type="Pfam" id="PF10188">
    <property type="entry name" value="Oscp1"/>
    <property type="match status" value="1"/>
</dbReference>
<organism evidence="2 3">
    <name type="scientific">Haemaphysalis longicornis</name>
    <name type="common">Bush tick</name>
    <dbReference type="NCBI Taxonomy" id="44386"/>
    <lineage>
        <taxon>Eukaryota</taxon>
        <taxon>Metazoa</taxon>
        <taxon>Ecdysozoa</taxon>
        <taxon>Arthropoda</taxon>
        <taxon>Chelicerata</taxon>
        <taxon>Arachnida</taxon>
        <taxon>Acari</taxon>
        <taxon>Parasitiformes</taxon>
        <taxon>Ixodida</taxon>
        <taxon>Ixodoidea</taxon>
        <taxon>Ixodidae</taxon>
        <taxon>Haemaphysalinae</taxon>
        <taxon>Haemaphysalis</taxon>
    </lineage>
</organism>
<dbReference type="EMBL" id="JABSTR010000011">
    <property type="protein sequence ID" value="KAH9381192.1"/>
    <property type="molecule type" value="Genomic_DNA"/>
</dbReference>
<comment type="caution">
    <text evidence="2">The sequence shown here is derived from an EMBL/GenBank/DDBJ whole genome shotgun (WGS) entry which is preliminary data.</text>
</comment>
<dbReference type="OMA" id="NLCCETI"/>
<name>A0A9J6H2D8_HAELO</name>
<protein>
    <submittedName>
        <fullName evidence="2">Uncharacterized protein</fullName>
    </submittedName>
</protein>
<dbReference type="VEuPathDB" id="VectorBase:HLOH_047604"/>
<accession>A0A9J6H2D8</accession>
<sequence>MRAVMSDIVAAMLGARLVNELFRLQPLYSARAMRSLFEKITHSSVMRLSPASMDKLYDLMRMVTKYQVWSCSSPRDLLPLTLKHLEAAGPGGDADHVAKAVQKHLEPLDLASLQRARYALLRFFQDVHVRVRTGARAYVAVRDRFHTDTVSVLLRSGAQRPNGKLAVATSPPPGAPRPGAIRYSGSSSSSSSAAPSSSAPSTGLAELGLLLRLLGPDEEEPGLASLALDEELLS</sequence>
<proteinExistence type="predicted"/>
<dbReference type="InterPro" id="IPR019332">
    <property type="entry name" value="OSCP1"/>
</dbReference>
<reference evidence="2 3" key="1">
    <citation type="journal article" date="2020" name="Cell">
        <title>Large-Scale Comparative Analyses of Tick Genomes Elucidate Their Genetic Diversity and Vector Capacities.</title>
        <authorList>
            <consortium name="Tick Genome and Microbiome Consortium (TIGMIC)"/>
            <person name="Jia N."/>
            <person name="Wang J."/>
            <person name="Shi W."/>
            <person name="Du L."/>
            <person name="Sun Y."/>
            <person name="Zhan W."/>
            <person name="Jiang J.F."/>
            <person name="Wang Q."/>
            <person name="Zhang B."/>
            <person name="Ji P."/>
            <person name="Bell-Sakyi L."/>
            <person name="Cui X.M."/>
            <person name="Yuan T.T."/>
            <person name="Jiang B.G."/>
            <person name="Yang W.F."/>
            <person name="Lam T.T."/>
            <person name="Chang Q.C."/>
            <person name="Ding S.J."/>
            <person name="Wang X.J."/>
            <person name="Zhu J.G."/>
            <person name="Ruan X.D."/>
            <person name="Zhao L."/>
            <person name="Wei J.T."/>
            <person name="Ye R.Z."/>
            <person name="Que T.C."/>
            <person name="Du C.H."/>
            <person name="Zhou Y.H."/>
            <person name="Cheng J.X."/>
            <person name="Dai P.F."/>
            <person name="Guo W.B."/>
            <person name="Han X.H."/>
            <person name="Huang E.J."/>
            <person name="Li L.F."/>
            <person name="Wei W."/>
            <person name="Gao Y.C."/>
            <person name="Liu J.Z."/>
            <person name="Shao H.Z."/>
            <person name="Wang X."/>
            <person name="Wang C.C."/>
            <person name="Yang T.C."/>
            <person name="Huo Q.B."/>
            <person name="Li W."/>
            <person name="Chen H.Y."/>
            <person name="Chen S.E."/>
            <person name="Zhou L.G."/>
            <person name="Ni X.B."/>
            <person name="Tian J.H."/>
            <person name="Sheng Y."/>
            <person name="Liu T."/>
            <person name="Pan Y.S."/>
            <person name="Xia L.Y."/>
            <person name="Li J."/>
            <person name="Zhao F."/>
            <person name="Cao W.C."/>
        </authorList>
    </citation>
    <scope>NUCLEOTIDE SEQUENCE [LARGE SCALE GENOMIC DNA]</scope>
    <source>
        <strain evidence="2">HaeL-2018</strain>
    </source>
</reference>
<dbReference type="OrthoDB" id="2157380at2759"/>
<feature type="region of interest" description="Disordered" evidence="1">
    <location>
        <begin position="161"/>
        <end position="202"/>
    </location>
</feature>
<keyword evidence="3" id="KW-1185">Reference proteome</keyword>
<dbReference type="Proteomes" id="UP000821853">
    <property type="component" value="Chromosome 9"/>
</dbReference>
<evidence type="ECO:0000313" key="2">
    <source>
        <dbReference type="EMBL" id="KAH9381192.1"/>
    </source>
</evidence>
<dbReference type="PANTHER" id="PTHR21439:SF0">
    <property type="entry name" value="PROTEIN OSCP1"/>
    <property type="match status" value="1"/>
</dbReference>
<dbReference type="GO" id="GO:0005886">
    <property type="term" value="C:plasma membrane"/>
    <property type="evidence" value="ECO:0007669"/>
    <property type="project" value="TreeGrafter"/>
</dbReference>